<feature type="active site" description="Proton acceptor" evidence="1">
    <location>
        <position position="193"/>
    </location>
</feature>
<evidence type="ECO:0000313" key="2">
    <source>
        <dbReference type="EMBL" id="PUV26615.1"/>
    </source>
</evidence>
<dbReference type="AlphaFoldDB" id="A0A363P0K7"/>
<dbReference type="PANTHER" id="PTHR38474:SF2">
    <property type="entry name" value="CHLORAMPHENICOL ACETYLTRANSFERASE"/>
    <property type="match status" value="1"/>
</dbReference>
<dbReference type="EMBL" id="QCXX01000001">
    <property type="protein sequence ID" value="PUV26615.1"/>
    <property type="molecule type" value="Genomic_DNA"/>
</dbReference>
<dbReference type="Pfam" id="PF00302">
    <property type="entry name" value="CAT"/>
    <property type="match status" value="1"/>
</dbReference>
<dbReference type="GO" id="GO:0008811">
    <property type="term" value="F:chloramphenicol O-acetyltransferase activity"/>
    <property type="evidence" value="ECO:0007669"/>
    <property type="project" value="InterPro"/>
</dbReference>
<dbReference type="NCBIfam" id="NF000491">
    <property type="entry name" value="chloram_CatA"/>
    <property type="match status" value="1"/>
</dbReference>
<dbReference type="InterPro" id="IPR023213">
    <property type="entry name" value="CAT-like_dom_sf"/>
</dbReference>
<organism evidence="2 3">
    <name type="scientific">Sphingobacterium athyrii</name>
    <dbReference type="NCBI Taxonomy" id="2152717"/>
    <lineage>
        <taxon>Bacteria</taxon>
        <taxon>Pseudomonadati</taxon>
        <taxon>Bacteroidota</taxon>
        <taxon>Sphingobacteriia</taxon>
        <taxon>Sphingobacteriales</taxon>
        <taxon>Sphingobacteriaceae</taxon>
        <taxon>Sphingobacterium</taxon>
    </lineage>
</organism>
<dbReference type="SUPFAM" id="SSF52777">
    <property type="entry name" value="CoA-dependent acyltransferases"/>
    <property type="match status" value="1"/>
</dbReference>
<dbReference type="InterPro" id="IPR001707">
    <property type="entry name" value="Cmp_AcTrfase"/>
</dbReference>
<proteinExistence type="predicted"/>
<evidence type="ECO:0000313" key="3">
    <source>
        <dbReference type="Proteomes" id="UP000250831"/>
    </source>
</evidence>
<dbReference type="RefSeq" id="WP_108632906.1">
    <property type="nucleotide sequence ID" value="NZ_QCXX01000001.1"/>
</dbReference>
<comment type="caution">
    <text evidence="2">The sequence shown here is derived from an EMBL/GenBank/DDBJ whole genome shotgun (WGS) entry which is preliminary data.</text>
</comment>
<dbReference type="OrthoDB" id="9801766at2"/>
<dbReference type="Proteomes" id="UP000250831">
    <property type="component" value="Unassembled WGS sequence"/>
</dbReference>
<keyword evidence="3" id="KW-1185">Reference proteome</keyword>
<accession>A0A363P0K7</accession>
<name>A0A363P0K7_9SPHI</name>
<evidence type="ECO:0000256" key="1">
    <source>
        <dbReference type="PIRSR" id="PIRSR000440-1"/>
    </source>
</evidence>
<protein>
    <submittedName>
        <fullName evidence="2">Type A chloramphenicol O-acetyltransferase</fullName>
    </submittedName>
</protein>
<gene>
    <name evidence="2" type="primary">catA</name>
    <name evidence="2" type="ORF">DCO56_02115</name>
</gene>
<reference evidence="2 3" key="1">
    <citation type="submission" date="2018-04" db="EMBL/GenBank/DDBJ databases">
        <title>Sphingobacterium sp. M46 Genome.</title>
        <authorList>
            <person name="Cheng J."/>
            <person name="Li Y."/>
        </authorList>
    </citation>
    <scope>NUCLEOTIDE SEQUENCE [LARGE SCALE GENOMIC DNA]</scope>
    <source>
        <strain evidence="2 3">M46</strain>
    </source>
</reference>
<sequence length="223" mass="25960">MEKIKSAYKKINLADWKRKEHFAVYRSQMKCGFSLTTKINIAKVLPFIKENGYKFYPVMIYLIARAVNKHDAFKMAMKEGELIVWDYVDPIYTVLHSETETFSALTAIYDKDFTRFMANYNDVGERHADNLHFFPEQPPENHFNISAIPWINFDSFNLHIADFTDYFAPSFTIGKYKKQADEILMPIAIQVHHAVCDGIHVAQLIATLEEYCENIETIIKSQV</sequence>
<keyword evidence="2" id="KW-0808">Transferase</keyword>
<dbReference type="SMART" id="SM01059">
    <property type="entry name" value="CAT"/>
    <property type="match status" value="1"/>
</dbReference>
<dbReference type="Gene3D" id="3.30.559.10">
    <property type="entry name" value="Chloramphenicol acetyltransferase-like domain"/>
    <property type="match status" value="1"/>
</dbReference>
<dbReference type="PIRSF" id="PIRSF000440">
    <property type="entry name" value="CAT"/>
    <property type="match status" value="1"/>
</dbReference>
<dbReference type="PANTHER" id="PTHR38474">
    <property type="entry name" value="SLR0299 PROTEIN"/>
    <property type="match status" value="1"/>
</dbReference>